<gene>
    <name evidence="3" type="ORF">CLODIP_2_CD02290</name>
</gene>
<comment type="caution">
    <text evidence="3">The sequence shown here is derived from an EMBL/GenBank/DDBJ whole genome shotgun (WGS) entry which is preliminary data.</text>
</comment>
<keyword evidence="2" id="KW-0472">Membrane</keyword>
<feature type="compositionally biased region" description="Polar residues" evidence="1">
    <location>
        <begin position="120"/>
        <end position="136"/>
    </location>
</feature>
<protein>
    <submittedName>
        <fullName evidence="3">Uncharacterized protein</fullName>
    </submittedName>
</protein>
<name>A0A8S1BXM2_9INSE</name>
<feature type="region of interest" description="Disordered" evidence="1">
    <location>
        <begin position="120"/>
        <end position="145"/>
    </location>
</feature>
<evidence type="ECO:0000313" key="4">
    <source>
        <dbReference type="Proteomes" id="UP000494165"/>
    </source>
</evidence>
<dbReference type="OrthoDB" id="8168818at2759"/>
<evidence type="ECO:0000256" key="2">
    <source>
        <dbReference type="SAM" id="Phobius"/>
    </source>
</evidence>
<keyword evidence="4" id="KW-1185">Reference proteome</keyword>
<sequence>MSFNVPSSDPYLNEYFTKREYGDFTPFYVTICICLVVFFALLLLNCIFCCCSEHSGYWCDKNTGNQLLIPIWTRTPHQQLPLNFDELEGKAPPPPLHYHVPEPTQLQYSTASTYPAISASYSESVRTSTPPQFSGSSREKRESDI</sequence>
<dbReference type="EMBL" id="CADEPI010000012">
    <property type="protein sequence ID" value="CAB3363348.1"/>
    <property type="molecule type" value="Genomic_DNA"/>
</dbReference>
<dbReference type="Proteomes" id="UP000494165">
    <property type="component" value="Unassembled WGS sequence"/>
</dbReference>
<evidence type="ECO:0000313" key="3">
    <source>
        <dbReference type="EMBL" id="CAB3363348.1"/>
    </source>
</evidence>
<dbReference type="AlphaFoldDB" id="A0A8S1BXM2"/>
<keyword evidence="2" id="KW-0812">Transmembrane</keyword>
<accession>A0A8S1BXM2</accession>
<reference evidence="3 4" key="1">
    <citation type="submission" date="2020-04" db="EMBL/GenBank/DDBJ databases">
        <authorList>
            <person name="Alioto T."/>
            <person name="Alioto T."/>
            <person name="Gomez Garrido J."/>
        </authorList>
    </citation>
    <scope>NUCLEOTIDE SEQUENCE [LARGE SCALE GENOMIC DNA]</scope>
</reference>
<organism evidence="3 4">
    <name type="scientific">Cloeon dipterum</name>
    <dbReference type="NCBI Taxonomy" id="197152"/>
    <lineage>
        <taxon>Eukaryota</taxon>
        <taxon>Metazoa</taxon>
        <taxon>Ecdysozoa</taxon>
        <taxon>Arthropoda</taxon>
        <taxon>Hexapoda</taxon>
        <taxon>Insecta</taxon>
        <taxon>Pterygota</taxon>
        <taxon>Palaeoptera</taxon>
        <taxon>Ephemeroptera</taxon>
        <taxon>Pisciforma</taxon>
        <taxon>Baetidae</taxon>
        <taxon>Cloeon</taxon>
    </lineage>
</organism>
<feature type="transmembrane region" description="Helical" evidence="2">
    <location>
        <begin position="27"/>
        <end position="51"/>
    </location>
</feature>
<evidence type="ECO:0000256" key="1">
    <source>
        <dbReference type="SAM" id="MobiDB-lite"/>
    </source>
</evidence>
<keyword evidence="2" id="KW-1133">Transmembrane helix</keyword>
<proteinExistence type="predicted"/>